<dbReference type="RefSeq" id="WP_030429403.1">
    <property type="nucleotide sequence ID" value="NZ_JOEF01000007.1"/>
</dbReference>
<dbReference type="Proteomes" id="UP000183376">
    <property type="component" value="Chromosome I"/>
</dbReference>
<keyword evidence="1" id="KW-0812">Transmembrane</keyword>
<evidence type="ECO:0000313" key="2">
    <source>
        <dbReference type="EMBL" id="SDM73422.1"/>
    </source>
</evidence>
<name>A0A1G9VMF1_ALLAB</name>
<dbReference type="AlphaFoldDB" id="A0A1G9VMF1"/>
<evidence type="ECO:0008006" key="4">
    <source>
        <dbReference type="Google" id="ProtNLM"/>
    </source>
</evidence>
<protein>
    <recommendedName>
        <fullName evidence="4">Alkaline shock response membrane anchor protein AmaP</fullName>
    </recommendedName>
</protein>
<keyword evidence="1" id="KW-1133">Transmembrane helix</keyword>
<dbReference type="EMBL" id="LT629701">
    <property type="protein sequence ID" value="SDM73422.1"/>
    <property type="molecule type" value="Genomic_DNA"/>
</dbReference>
<proteinExistence type="predicted"/>
<reference evidence="2 3" key="1">
    <citation type="submission" date="2016-10" db="EMBL/GenBank/DDBJ databases">
        <authorList>
            <person name="de Groot N.N."/>
        </authorList>
    </citation>
    <scope>NUCLEOTIDE SEQUENCE [LARGE SCALE GENOMIC DNA]</scope>
    <source>
        <strain evidence="2 3">DSM 44149</strain>
    </source>
</reference>
<accession>A0A1G9VMF1</accession>
<sequence>MKGPVIARSARTERVLTSLLGLVAVAAGGAAIAVGLGWLGAFRAQRPVLDPLLADWISTNPQWTKLIGIALGLLLLLGGLMWTVRALRPEHQPDVLLDNSPAGRLEVTSGAVTAAVSADAEALAGVSRAKARLVGTAEEPALRLYLWLAEGTDVRRIWQTLDADVLSRARSALGVQRLPTAVRLELDSAKPTRVR</sequence>
<evidence type="ECO:0000313" key="3">
    <source>
        <dbReference type="Proteomes" id="UP000183376"/>
    </source>
</evidence>
<feature type="transmembrane region" description="Helical" evidence="1">
    <location>
        <begin position="62"/>
        <end position="84"/>
    </location>
</feature>
<keyword evidence="3" id="KW-1185">Reference proteome</keyword>
<dbReference type="eggNOG" id="ENOG5033UCU">
    <property type="taxonomic scope" value="Bacteria"/>
</dbReference>
<gene>
    <name evidence="2" type="ORF">SAMN04489726_3126</name>
</gene>
<dbReference type="STRING" id="211114.SAMN04489726_3126"/>
<dbReference type="OrthoDB" id="5186521at2"/>
<feature type="transmembrane region" description="Helical" evidence="1">
    <location>
        <begin position="20"/>
        <end position="42"/>
    </location>
</feature>
<organism evidence="2 3">
    <name type="scientific">Allokutzneria albata</name>
    <name type="common">Kibdelosporangium albatum</name>
    <dbReference type="NCBI Taxonomy" id="211114"/>
    <lineage>
        <taxon>Bacteria</taxon>
        <taxon>Bacillati</taxon>
        <taxon>Actinomycetota</taxon>
        <taxon>Actinomycetes</taxon>
        <taxon>Pseudonocardiales</taxon>
        <taxon>Pseudonocardiaceae</taxon>
        <taxon>Allokutzneria</taxon>
    </lineage>
</organism>
<evidence type="ECO:0000256" key="1">
    <source>
        <dbReference type="SAM" id="Phobius"/>
    </source>
</evidence>
<keyword evidence="1" id="KW-0472">Membrane</keyword>